<evidence type="ECO:0000313" key="3">
    <source>
        <dbReference type="Proteomes" id="UP000662747"/>
    </source>
</evidence>
<dbReference type="RefSeq" id="WP_206721669.1">
    <property type="nucleotide sequence ID" value="NZ_CP071090.1"/>
</dbReference>
<evidence type="ECO:0000256" key="1">
    <source>
        <dbReference type="SAM" id="Phobius"/>
    </source>
</evidence>
<accession>A0ABX7NN49</accession>
<keyword evidence="1" id="KW-0812">Transmembrane</keyword>
<keyword evidence="1" id="KW-0472">Membrane</keyword>
<proteinExistence type="predicted"/>
<gene>
    <name evidence="2" type="ORF">JY651_33095</name>
</gene>
<feature type="transmembrane region" description="Helical" evidence="1">
    <location>
        <begin position="12"/>
        <end position="39"/>
    </location>
</feature>
<reference evidence="2 3" key="1">
    <citation type="submission" date="2021-02" db="EMBL/GenBank/DDBJ databases">
        <title>De Novo genome assembly of isolated myxobacteria.</title>
        <authorList>
            <person name="Stevens D.C."/>
        </authorList>
    </citation>
    <scope>NUCLEOTIDE SEQUENCE [LARGE SCALE GENOMIC DNA]</scope>
    <source>
        <strain evidence="3">SCPEA02</strain>
    </source>
</reference>
<dbReference type="EMBL" id="CP071090">
    <property type="protein sequence ID" value="QSQ20088.1"/>
    <property type="molecule type" value="Genomic_DNA"/>
</dbReference>
<name>A0ABX7NN49_9BACT</name>
<protein>
    <submittedName>
        <fullName evidence="2">Prepilin-type N-terminal cleavage/methylation domain-containing protein</fullName>
    </submittedName>
</protein>
<dbReference type="InterPro" id="IPR012902">
    <property type="entry name" value="N_methyl_site"/>
</dbReference>
<dbReference type="Proteomes" id="UP000662747">
    <property type="component" value="Chromosome"/>
</dbReference>
<organism evidence="2 3">
    <name type="scientific">Pyxidicoccus parkwayensis</name>
    <dbReference type="NCBI Taxonomy" id="2813578"/>
    <lineage>
        <taxon>Bacteria</taxon>
        <taxon>Pseudomonadati</taxon>
        <taxon>Myxococcota</taxon>
        <taxon>Myxococcia</taxon>
        <taxon>Myxococcales</taxon>
        <taxon>Cystobacterineae</taxon>
        <taxon>Myxococcaceae</taxon>
        <taxon>Pyxidicoccus</taxon>
    </lineage>
</organism>
<dbReference type="Pfam" id="PF07963">
    <property type="entry name" value="N_methyl"/>
    <property type="match status" value="1"/>
</dbReference>
<keyword evidence="1" id="KW-1133">Transmembrane helix</keyword>
<evidence type="ECO:0000313" key="2">
    <source>
        <dbReference type="EMBL" id="QSQ20088.1"/>
    </source>
</evidence>
<sequence length="200" mass="21475">MTAMTRKPSRRAAGFSLIEAMVAAVVFMLGMTGLLGAIIQARTSTAAARRHVHAVAVATDLVAQVQLWAYDDPRLIPSGSPCADDPTDAAGLLLDAAAPGHDAYVACLHGETQLHSQPWHGLPEADFPIGSGQWDRYRRYFVVTEVDSDGRPVPAPQAHSGARKVVWVLVTWNDGRSVRRVTSQVIKFNPVSLTGLNGGR</sequence>
<keyword evidence="3" id="KW-1185">Reference proteome</keyword>